<dbReference type="PROSITE" id="PS00109">
    <property type="entry name" value="PROTEIN_KINASE_TYR"/>
    <property type="match status" value="1"/>
</dbReference>
<dbReference type="Pfam" id="PF00069">
    <property type="entry name" value="Pkinase"/>
    <property type="match status" value="1"/>
</dbReference>
<gene>
    <name evidence="8" type="ORF">SAMN02910406_01441</name>
</gene>
<evidence type="ECO:0000313" key="9">
    <source>
        <dbReference type="Proteomes" id="UP000182192"/>
    </source>
</evidence>
<dbReference type="GO" id="GO:0004674">
    <property type="term" value="F:protein serine/threonine kinase activity"/>
    <property type="evidence" value="ECO:0007669"/>
    <property type="project" value="UniProtKB-KW"/>
</dbReference>
<keyword evidence="2 5" id="KW-0547">Nucleotide-binding</keyword>
<dbReference type="Gene3D" id="3.40.190.10">
    <property type="entry name" value="Periplasmic binding protein-like II"/>
    <property type="match status" value="1"/>
</dbReference>
<dbReference type="PROSITE" id="PS50011">
    <property type="entry name" value="PROTEIN_KINASE_DOM"/>
    <property type="match status" value="1"/>
</dbReference>
<evidence type="ECO:0000256" key="4">
    <source>
        <dbReference type="ARBA" id="ARBA00022840"/>
    </source>
</evidence>
<keyword evidence="6" id="KW-1133">Transmembrane helix</keyword>
<dbReference type="SUPFAM" id="SSF53850">
    <property type="entry name" value="Periplasmic binding protein-like II"/>
    <property type="match status" value="1"/>
</dbReference>
<evidence type="ECO:0000256" key="3">
    <source>
        <dbReference type="ARBA" id="ARBA00022777"/>
    </source>
</evidence>
<evidence type="ECO:0000259" key="7">
    <source>
        <dbReference type="PROSITE" id="PS50011"/>
    </source>
</evidence>
<sequence length="661" mass="75657">MYRCNNCFAELEQYCDECPRCGYRYGDPPKLDYQLFAGTELKNGRYMIGQVLGSGGFGNIYKAWDTKLEKIVAIKEFYLLGVVNRPLGEKDLVITDKRRAWEFETLRDRFILEARITAQFNSEPDIINVYDYIEENNTAYIVMEFLDGINLSDYMKLNGHFDVEEGVRICLTICNALEKIHSKGIIHRDISPDNIFMCLDGMIKIIDFGAAKLTSKDNLDLVRIVKPGFAPPEQYSKETPEGKWTDVYALGATLYYLITGVVPIESTDRKQTENDIEKHELPFPHEVSPEIPEYLSNAIMNAMETDTQLRFKDIKQFKAAINKDKIVLAPKEERKRRRRRKYIGLSAAALVIAAGTAISAYTMRRNIEEETLPPCKLTMWYCKSGDDQLDEAEENAYKKIISDFNSSFEDVEIELVGFMPDEYAEKLSSSEQQPNIYEYTDTLSSAARLSLDKVYSSDEMKQCSVLNKAEQTYGNKYQLPLGLDVPVVYANTGLCDYGKDGVSDLSQIMGKVRPEYEPVVFSSKDYDSIFGDTAEYYSESAKEKFLDKNDKICFFGGYTSDYYDVRDKLPVQYKILYCDVDEVPCEYEDIWCANDISKDENRASEKLLGFMLTNNAQDALHVQNKSLSLPVNDSVREVFVEVHDEFNGTFVNTDKYVFPND</sequence>
<dbReference type="EMBL" id="FOKQ01000010">
    <property type="protein sequence ID" value="SFC28350.1"/>
    <property type="molecule type" value="Genomic_DNA"/>
</dbReference>
<dbReference type="InterPro" id="IPR017441">
    <property type="entry name" value="Protein_kinase_ATP_BS"/>
</dbReference>
<proteinExistence type="predicted"/>
<protein>
    <submittedName>
        <fullName evidence="8">Serine/threonine protein kinase</fullName>
    </submittedName>
</protein>
<dbReference type="CDD" id="cd14014">
    <property type="entry name" value="STKc_PknB_like"/>
    <property type="match status" value="1"/>
</dbReference>
<accession>A0A1I1I577</accession>
<feature type="domain" description="Protein kinase" evidence="7">
    <location>
        <begin position="46"/>
        <end position="327"/>
    </location>
</feature>
<evidence type="ECO:0000313" key="8">
    <source>
        <dbReference type="EMBL" id="SFC28350.1"/>
    </source>
</evidence>
<keyword evidence="6" id="KW-0812">Transmembrane</keyword>
<dbReference type="AlphaFoldDB" id="A0A1I1I577"/>
<dbReference type="SUPFAM" id="SSF56112">
    <property type="entry name" value="Protein kinase-like (PK-like)"/>
    <property type="match status" value="1"/>
</dbReference>
<dbReference type="InterPro" id="IPR011009">
    <property type="entry name" value="Kinase-like_dom_sf"/>
</dbReference>
<dbReference type="PANTHER" id="PTHR43289:SF34">
    <property type="entry name" value="SERINE_THREONINE-PROTEIN KINASE YBDM-RELATED"/>
    <property type="match status" value="1"/>
</dbReference>
<evidence type="ECO:0000256" key="5">
    <source>
        <dbReference type="PROSITE-ProRule" id="PRU10141"/>
    </source>
</evidence>
<dbReference type="Proteomes" id="UP000182192">
    <property type="component" value="Unassembled WGS sequence"/>
</dbReference>
<evidence type="ECO:0000256" key="2">
    <source>
        <dbReference type="ARBA" id="ARBA00022741"/>
    </source>
</evidence>
<dbReference type="GO" id="GO:0005524">
    <property type="term" value="F:ATP binding"/>
    <property type="evidence" value="ECO:0007669"/>
    <property type="project" value="UniProtKB-UniRule"/>
</dbReference>
<organism evidence="8 9">
    <name type="scientific">Ruminococcus albus</name>
    <dbReference type="NCBI Taxonomy" id="1264"/>
    <lineage>
        <taxon>Bacteria</taxon>
        <taxon>Bacillati</taxon>
        <taxon>Bacillota</taxon>
        <taxon>Clostridia</taxon>
        <taxon>Eubacteriales</taxon>
        <taxon>Oscillospiraceae</taxon>
        <taxon>Ruminococcus</taxon>
    </lineage>
</organism>
<keyword evidence="6" id="KW-0472">Membrane</keyword>
<dbReference type="Gene3D" id="1.10.510.10">
    <property type="entry name" value="Transferase(Phosphotransferase) domain 1"/>
    <property type="match status" value="1"/>
</dbReference>
<dbReference type="Gene3D" id="3.30.200.20">
    <property type="entry name" value="Phosphorylase Kinase, domain 1"/>
    <property type="match status" value="1"/>
</dbReference>
<name>A0A1I1I577_RUMAL</name>
<evidence type="ECO:0000256" key="6">
    <source>
        <dbReference type="SAM" id="Phobius"/>
    </source>
</evidence>
<keyword evidence="1" id="KW-0808">Transferase</keyword>
<dbReference type="OrthoDB" id="9788659at2"/>
<dbReference type="PROSITE" id="PS00107">
    <property type="entry name" value="PROTEIN_KINASE_ATP"/>
    <property type="match status" value="1"/>
</dbReference>
<keyword evidence="3 8" id="KW-0418">Kinase</keyword>
<keyword evidence="4 5" id="KW-0067">ATP-binding</keyword>
<feature type="binding site" evidence="5">
    <location>
        <position position="75"/>
    </location>
    <ligand>
        <name>ATP</name>
        <dbReference type="ChEBI" id="CHEBI:30616"/>
    </ligand>
</feature>
<dbReference type="InterPro" id="IPR008266">
    <property type="entry name" value="Tyr_kinase_AS"/>
</dbReference>
<dbReference type="InterPro" id="IPR000719">
    <property type="entry name" value="Prot_kinase_dom"/>
</dbReference>
<reference evidence="8 9" key="1">
    <citation type="submission" date="2016-10" db="EMBL/GenBank/DDBJ databases">
        <authorList>
            <person name="de Groot N.N."/>
        </authorList>
    </citation>
    <scope>NUCLEOTIDE SEQUENCE [LARGE SCALE GENOMIC DNA]</scope>
    <source>
        <strain evidence="8 9">AR67</strain>
    </source>
</reference>
<keyword evidence="8" id="KW-0723">Serine/threonine-protein kinase</keyword>
<dbReference type="RefSeq" id="WP_074960867.1">
    <property type="nucleotide sequence ID" value="NZ_FOKQ01000010.1"/>
</dbReference>
<feature type="transmembrane region" description="Helical" evidence="6">
    <location>
        <begin position="342"/>
        <end position="363"/>
    </location>
</feature>
<dbReference type="PANTHER" id="PTHR43289">
    <property type="entry name" value="MITOGEN-ACTIVATED PROTEIN KINASE KINASE KINASE 20-RELATED"/>
    <property type="match status" value="1"/>
</dbReference>
<evidence type="ECO:0000256" key="1">
    <source>
        <dbReference type="ARBA" id="ARBA00022679"/>
    </source>
</evidence>